<reference evidence="8" key="1">
    <citation type="journal article" date="2023" name="G3 (Bethesda)">
        <title>Whole genome assembly and annotation of the endangered Caribbean coral Acropora cervicornis.</title>
        <authorList>
            <person name="Selwyn J.D."/>
            <person name="Vollmer S.V."/>
        </authorList>
    </citation>
    <scope>NUCLEOTIDE SEQUENCE</scope>
    <source>
        <strain evidence="8">K2</strain>
    </source>
</reference>
<evidence type="ECO:0000313" key="8">
    <source>
        <dbReference type="EMBL" id="KAK2553090.1"/>
    </source>
</evidence>
<comment type="caution">
    <text evidence="8">The sequence shown here is derived from an EMBL/GenBank/DDBJ whole genome shotgun (WGS) entry which is preliminary data.</text>
</comment>
<organism evidence="8 9">
    <name type="scientific">Acropora cervicornis</name>
    <name type="common">Staghorn coral</name>
    <dbReference type="NCBI Taxonomy" id="6130"/>
    <lineage>
        <taxon>Eukaryota</taxon>
        <taxon>Metazoa</taxon>
        <taxon>Cnidaria</taxon>
        <taxon>Anthozoa</taxon>
        <taxon>Hexacorallia</taxon>
        <taxon>Scleractinia</taxon>
        <taxon>Astrocoeniina</taxon>
        <taxon>Acroporidae</taxon>
        <taxon>Acropora</taxon>
    </lineage>
</organism>
<feature type="region of interest" description="Disordered" evidence="7">
    <location>
        <begin position="443"/>
        <end position="462"/>
    </location>
</feature>
<dbReference type="AlphaFoldDB" id="A0AAD9Q2D8"/>
<keyword evidence="6" id="KW-0137">Centromere</keyword>
<sequence>MADDSRRRRHDLCKLFNKFKRKELHQGLIERGILHKDHPDTEGTKKSFVNRILNSCFHGDVTSEQLALIDLLYHQTYPNCKKWTVYKLADFAPTLRLIGTTLYFIYKDVFVHLWKNGLWTWLHFCEGSSGSLLSNTVYIIYYPSSQYIFMSSIKVAYKQYVLQTLSSLLHCCTIEEVRLSGRDVFSLKELLLNKGSQGAFSKYKLNQTDVNPLSRKRKREKGIDTNTEPPSQKINSENKEDELRRHQFIDNAFGPNPQPVLERVEFKMRTRLRSGSQDFPRLTNPISCCVKFEGPSVIEGIKNLGVQSYVDVPLPTYLSTLHSQSRNTFLLTERKAADPAEGSTQQSAGAKHYMTVHAEKTNICSKCGKGFGLADACQRHELKCGQLFTCSCGCPYTTLEALLTHARRKMHKLPESYKTKKESCSKTLVQPPVAVVVVVGSPSATQSGETGRQTTGNDKPCMTSKKHQFILPKFDPSTRFAMHTAARKASKSVQTQTLSPVHSMQTQTPRHRGSEDQGCDSFTQTPLPSESHQFQFSSRDRENLQSGFTQASVGTQVAMLASHCDFGVGTDDSLLLQLGCFDGSATMRPFGISANMSPQRIPVQQLPPLSSFVQRTDQANMVSTIDNSMQTLASDQAHTSLIDTSDIRPLSSTQTQTNNLELVPHEDNETQTLVSLLGMDSVSSMDSGTQTQNFLDDLFDAQDIELTESQTQTWFPSYRVTSPSLDNGVNDFVYKTFDDLVDIHTQTSIVMSDFSELTEDTVFANSHTQTETLQSDFDDSSILSSSVQTDTHWAQMTQLSNGQFRSGSLTSTSCQTYTQDAQNCSVSSSETQT</sequence>
<evidence type="ECO:0000256" key="5">
    <source>
        <dbReference type="ARBA" id="ARBA00023242"/>
    </source>
</evidence>
<evidence type="ECO:0000256" key="4">
    <source>
        <dbReference type="ARBA" id="ARBA00022454"/>
    </source>
</evidence>
<evidence type="ECO:0000313" key="9">
    <source>
        <dbReference type="Proteomes" id="UP001249851"/>
    </source>
</evidence>
<evidence type="ECO:0000256" key="6">
    <source>
        <dbReference type="ARBA" id="ARBA00023328"/>
    </source>
</evidence>
<gene>
    <name evidence="8" type="ORF">P5673_025538</name>
</gene>
<dbReference type="GO" id="GO:0005654">
    <property type="term" value="C:nucleoplasm"/>
    <property type="evidence" value="ECO:0007669"/>
    <property type="project" value="TreeGrafter"/>
</dbReference>
<evidence type="ECO:0000256" key="1">
    <source>
        <dbReference type="ARBA" id="ARBA00004123"/>
    </source>
</evidence>
<keyword evidence="4" id="KW-0158">Chromosome</keyword>
<dbReference type="Proteomes" id="UP001249851">
    <property type="component" value="Unassembled WGS sequence"/>
</dbReference>
<dbReference type="EMBL" id="JARQWQ010000080">
    <property type="protein sequence ID" value="KAK2553090.1"/>
    <property type="molecule type" value="Genomic_DNA"/>
</dbReference>
<reference evidence="8" key="2">
    <citation type="journal article" date="2023" name="Science">
        <title>Genomic signatures of disease resistance in endangered staghorn corals.</title>
        <authorList>
            <person name="Vollmer S.V."/>
            <person name="Selwyn J.D."/>
            <person name="Despard B.A."/>
            <person name="Roesel C.L."/>
        </authorList>
    </citation>
    <scope>NUCLEOTIDE SEQUENCE</scope>
    <source>
        <strain evidence="8">K2</strain>
    </source>
</reference>
<dbReference type="GO" id="GO:0007059">
    <property type="term" value="P:chromosome segregation"/>
    <property type="evidence" value="ECO:0007669"/>
    <property type="project" value="InterPro"/>
</dbReference>
<feature type="compositionally biased region" description="Polar residues" evidence="7">
    <location>
        <begin position="520"/>
        <end position="531"/>
    </location>
</feature>
<comment type="subcellular location">
    <subcellularLocation>
        <location evidence="2">Chromosome</location>
        <location evidence="2">Centromere</location>
    </subcellularLocation>
    <subcellularLocation>
        <location evidence="1">Nucleus</location>
    </subcellularLocation>
</comment>
<evidence type="ECO:0000256" key="7">
    <source>
        <dbReference type="SAM" id="MobiDB-lite"/>
    </source>
</evidence>
<dbReference type="InterPro" id="IPR052011">
    <property type="entry name" value="CENP-NAC/CAD_complex"/>
</dbReference>
<name>A0AAD9Q2D8_ACRCE</name>
<feature type="compositionally biased region" description="Polar residues" evidence="7">
    <location>
        <begin position="491"/>
        <end position="508"/>
    </location>
</feature>
<feature type="region of interest" description="Disordered" evidence="7">
    <location>
        <begin position="490"/>
        <end position="531"/>
    </location>
</feature>
<dbReference type="InterPro" id="IPR007902">
    <property type="entry name" value="Chl4/mis15/CENP-N"/>
</dbReference>
<dbReference type="Pfam" id="PF05238">
    <property type="entry name" value="CENP-N"/>
    <property type="match status" value="2"/>
</dbReference>
<accession>A0AAD9Q2D8</accession>
<keyword evidence="5" id="KW-0539">Nucleus</keyword>
<evidence type="ECO:0000256" key="2">
    <source>
        <dbReference type="ARBA" id="ARBA00004584"/>
    </source>
</evidence>
<feature type="region of interest" description="Disordered" evidence="7">
    <location>
        <begin position="214"/>
        <end position="238"/>
    </location>
</feature>
<feature type="compositionally biased region" description="Polar residues" evidence="7">
    <location>
        <begin position="224"/>
        <end position="235"/>
    </location>
</feature>
<dbReference type="PANTHER" id="PTHR46790">
    <property type="entry name" value="CENTROMERE PROTEIN N"/>
    <property type="match status" value="1"/>
</dbReference>
<comment type="similarity">
    <text evidence="3">Belongs to the CENP-N/CHL4 family.</text>
</comment>
<evidence type="ECO:0000256" key="3">
    <source>
        <dbReference type="ARBA" id="ARBA00005566"/>
    </source>
</evidence>
<feature type="compositionally biased region" description="Polar residues" evidence="7">
    <location>
        <begin position="443"/>
        <end position="457"/>
    </location>
</feature>
<dbReference type="PANTHER" id="PTHR46790:SF1">
    <property type="entry name" value="CENTROMERE PROTEIN N"/>
    <property type="match status" value="1"/>
</dbReference>
<keyword evidence="9" id="KW-1185">Reference proteome</keyword>
<dbReference type="GO" id="GO:0034080">
    <property type="term" value="P:CENP-A containing chromatin assembly"/>
    <property type="evidence" value="ECO:0007669"/>
    <property type="project" value="InterPro"/>
</dbReference>
<proteinExistence type="inferred from homology"/>
<dbReference type="GO" id="GO:0000775">
    <property type="term" value="C:chromosome, centromeric region"/>
    <property type="evidence" value="ECO:0007669"/>
    <property type="project" value="UniProtKB-SubCell"/>
</dbReference>
<protein>
    <submittedName>
        <fullName evidence="8">Centromere protein N</fullName>
    </submittedName>
</protein>